<evidence type="ECO:0000256" key="1">
    <source>
        <dbReference type="SAM" id="Phobius"/>
    </source>
</evidence>
<name>D8S452_SELML</name>
<keyword evidence="1" id="KW-0812">Transmembrane</keyword>
<sequence length="535" mass="62111">MDCNVTDLARNGISPERRRFTSRQQAKRWRCREQNAAGRGRHPSILAKAMGRSEIELRVEDHSIRLKREIVIEIPKKELISKLCSSIIGQAHRDDFLLLCDKLEQIIALQYRSRRENLTDVYELFNPLGNVKKLESFSESQVKESQDRFLELLSDTSSQAMDKSNFKPLSAQELKVATSSQYLFHLTTKINRKKLDDQFFKDSKYHDINPGGDLGSLYVIFRRGIGIDRKSGQFYQAKIDCILKFFWNTIKLYAVKAWRWLLGKSVAEESKSRESEPARTSENFICVKRIHVSNSFRFKKFFQKLDLQEPTFDHMIIVYRKATSLTHTSCHGERGIHIRHYKGIPMADMELILPAKKHPKLPFTDWITLLVFFFISLVGILSALRQHNPMGLVIGMLVVFFSYATKVYLTFTMNVLEYERLINKLMEDKQLDCGHGTLLYVMDEAIQQEVKEAIIAYYVLLRQPDEKCLDEEELQDQCNNILMDTFQSGTSEFQVKDAVGKLLRLGIVEERGNLFKTTPPKDAIEIIRKRMIESI</sequence>
<keyword evidence="1" id="KW-1133">Transmembrane helix</keyword>
<dbReference type="Gramene" id="EFJ20874">
    <property type="protein sequence ID" value="EFJ20874"/>
    <property type="gene ID" value="SELMODRAFT_417935"/>
</dbReference>
<dbReference type="InterPro" id="IPR022227">
    <property type="entry name" value="DUF3754"/>
</dbReference>
<dbReference type="KEGG" id="smo:SELMODRAFT_417935"/>
<evidence type="ECO:0000313" key="2">
    <source>
        <dbReference type="EMBL" id="EFJ20874.1"/>
    </source>
</evidence>
<keyword evidence="1" id="KW-0472">Membrane</keyword>
<dbReference type="eggNOG" id="ENOG502QVBY">
    <property type="taxonomic scope" value="Eukaryota"/>
</dbReference>
<dbReference type="AlphaFoldDB" id="D8S452"/>
<accession>D8S452</accession>
<dbReference type="EMBL" id="GL377601">
    <property type="protein sequence ID" value="EFJ20874.1"/>
    <property type="molecule type" value="Genomic_DNA"/>
</dbReference>
<dbReference type="Pfam" id="PF12576">
    <property type="entry name" value="DUF3754"/>
    <property type="match status" value="1"/>
</dbReference>
<feature type="transmembrane region" description="Helical" evidence="1">
    <location>
        <begin position="390"/>
        <end position="416"/>
    </location>
</feature>
<evidence type="ECO:0000313" key="3">
    <source>
        <dbReference type="Proteomes" id="UP000001514"/>
    </source>
</evidence>
<proteinExistence type="predicted"/>
<gene>
    <name evidence="2" type="ORF">SELMODRAFT_417935</name>
</gene>
<dbReference type="PANTHER" id="PTHR33645">
    <property type="entry name" value="AMINOPEPTIDASE (DUF3754)"/>
    <property type="match status" value="1"/>
</dbReference>
<organism evidence="3">
    <name type="scientific">Selaginella moellendorffii</name>
    <name type="common">Spikemoss</name>
    <dbReference type="NCBI Taxonomy" id="88036"/>
    <lineage>
        <taxon>Eukaryota</taxon>
        <taxon>Viridiplantae</taxon>
        <taxon>Streptophyta</taxon>
        <taxon>Embryophyta</taxon>
        <taxon>Tracheophyta</taxon>
        <taxon>Lycopodiopsida</taxon>
        <taxon>Selaginellales</taxon>
        <taxon>Selaginellaceae</taxon>
        <taxon>Selaginella</taxon>
    </lineage>
</organism>
<keyword evidence="3" id="KW-1185">Reference proteome</keyword>
<dbReference type="Proteomes" id="UP000001514">
    <property type="component" value="Unassembled WGS sequence"/>
</dbReference>
<dbReference type="InParanoid" id="D8S452"/>
<reference evidence="2 3" key="1">
    <citation type="journal article" date="2011" name="Science">
        <title>The Selaginella genome identifies genetic changes associated with the evolution of vascular plants.</title>
        <authorList>
            <person name="Banks J.A."/>
            <person name="Nishiyama T."/>
            <person name="Hasebe M."/>
            <person name="Bowman J.L."/>
            <person name="Gribskov M."/>
            <person name="dePamphilis C."/>
            <person name="Albert V.A."/>
            <person name="Aono N."/>
            <person name="Aoyama T."/>
            <person name="Ambrose B.A."/>
            <person name="Ashton N.W."/>
            <person name="Axtell M.J."/>
            <person name="Barker E."/>
            <person name="Barker M.S."/>
            <person name="Bennetzen J.L."/>
            <person name="Bonawitz N.D."/>
            <person name="Chapple C."/>
            <person name="Cheng C."/>
            <person name="Correa L.G."/>
            <person name="Dacre M."/>
            <person name="DeBarry J."/>
            <person name="Dreyer I."/>
            <person name="Elias M."/>
            <person name="Engstrom E.M."/>
            <person name="Estelle M."/>
            <person name="Feng L."/>
            <person name="Finet C."/>
            <person name="Floyd S.K."/>
            <person name="Frommer W.B."/>
            <person name="Fujita T."/>
            <person name="Gramzow L."/>
            <person name="Gutensohn M."/>
            <person name="Harholt J."/>
            <person name="Hattori M."/>
            <person name="Heyl A."/>
            <person name="Hirai T."/>
            <person name="Hiwatashi Y."/>
            <person name="Ishikawa M."/>
            <person name="Iwata M."/>
            <person name="Karol K.G."/>
            <person name="Koehler B."/>
            <person name="Kolukisaoglu U."/>
            <person name="Kubo M."/>
            <person name="Kurata T."/>
            <person name="Lalonde S."/>
            <person name="Li K."/>
            <person name="Li Y."/>
            <person name="Litt A."/>
            <person name="Lyons E."/>
            <person name="Manning G."/>
            <person name="Maruyama T."/>
            <person name="Michael T.P."/>
            <person name="Mikami K."/>
            <person name="Miyazaki S."/>
            <person name="Morinaga S."/>
            <person name="Murata T."/>
            <person name="Mueller-Roeber B."/>
            <person name="Nelson D.R."/>
            <person name="Obara M."/>
            <person name="Oguri Y."/>
            <person name="Olmstead R.G."/>
            <person name="Onodera N."/>
            <person name="Petersen B.L."/>
            <person name="Pils B."/>
            <person name="Prigge M."/>
            <person name="Rensing S.A."/>
            <person name="Riano-Pachon D.M."/>
            <person name="Roberts A.W."/>
            <person name="Sato Y."/>
            <person name="Scheller H.V."/>
            <person name="Schulz B."/>
            <person name="Schulz C."/>
            <person name="Shakirov E.V."/>
            <person name="Shibagaki N."/>
            <person name="Shinohara N."/>
            <person name="Shippen D.E."/>
            <person name="Soerensen I."/>
            <person name="Sotooka R."/>
            <person name="Sugimoto N."/>
            <person name="Sugita M."/>
            <person name="Sumikawa N."/>
            <person name="Tanurdzic M."/>
            <person name="Theissen G."/>
            <person name="Ulvskov P."/>
            <person name="Wakazuki S."/>
            <person name="Weng J.K."/>
            <person name="Willats W.W."/>
            <person name="Wipf D."/>
            <person name="Wolf P.G."/>
            <person name="Yang L."/>
            <person name="Zimmer A.D."/>
            <person name="Zhu Q."/>
            <person name="Mitros T."/>
            <person name="Hellsten U."/>
            <person name="Loque D."/>
            <person name="Otillar R."/>
            <person name="Salamov A."/>
            <person name="Schmutz J."/>
            <person name="Shapiro H."/>
            <person name="Lindquist E."/>
            <person name="Lucas S."/>
            <person name="Rokhsar D."/>
            <person name="Grigoriev I.V."/>
        </authorList>
    </citation>
    <scope>NUCLEOTIDE SEQUENCE [LARGE SCALE GENOMIC DNA]</scope>
</reference>
<dbReference type="PANTHER" id="PTHR33645:SF11">
    <property type="entry name" value="AMINOPEPTIDASE (DUF3754)"/>
    <property type="match status" value="1"/>
</dbReference>
<feature type="transmembrane region" description="Helical" evidence="1">
    <location>
        <begin position="366"/>
        <end position="384"/>
    </location>
</feature>
<dbReference type="HOGENOM" id="CLU_040481_0_0_1"/>
<protein>
    <submittedName>
        <fullName evidence="2">Uncharacterized protein</fullName>
    </submittedName>
</protein>